<accession>A0A6A6TD40</accession>
<keyword evidence="3" id="KW-1185">Reference proteome</keyword>
<dbReference type="Proteomes" id="UP000799324">
    <property type="component" value="Unassembled WGS sequence"/>
</dbReference>
<feature type="compositionally biased region" description="Basic and acidic residues" evidence="1">
    <location>
        <begin position="172"/>
        <end position="188"/>
    </location>
</feature>
<organism evidence="2 3">
    <name type="scientific">Lophiostoma macrostomum CBS 122681</name>
    <dbReference type="NCBI Taxonomy" id="1314788"/>
    <lineage>
        <taxon>Eukaryota</taxon>
        <taxon>Fungi</taxon>
        <taxon>Dikarya</taxon>
        <taxon>Ascomycota</taxon>
        <taxon>Pezizomycotina</taxon>
        <taxon>Dothideomycetes</taxon>
        <taxon>Pleosporomycetidae</taxon>
        <taxon>Pleosporales</taxon>
        <taxon>Lophiostomataceae</taxon>
        <taxon>Lophiostoma</taxon>
    </lineage>
</organism>
<feature type="region of interest" description="Disordered" evidence="1">
    <location>
        <begin position="109"/>
        <end position="130"/>
    </location>
</feature>
<protein>
    <submittedName>
        <fullName evidence="2">Uncharacterized protein</fullName>
    </submittedName>
</protein>
<evidence type="ECO:0000313" key="3">
    <source>
        <dbReference type="Proteomes" id="UP000799324"/>
    </source>
</evidence>
<gene>
    <name evidence="2" type="ORF">K491DRAFT_691224</name>
</gene>
<evidence type="ECO:0000256" key="1">
    <source>
        <dbReference type="SAM" id="MobiDB-lite"/>
    </source>
</evidence>
<feature type="region of interest" description="Disordered" evidence="1">
    <location>
        <begin position="162"/>
        <end position="188"/>
    </location>
</feature>
<dbReference type="OrthoDB" id="4338954at2759"/>
<name>A0A6A6TD40_9PLEO</name>
<feature type="compositionally biased region" description="Low complexity" evidence="1">
    <location>
        <begin position="109"/>
        <end position="122"/>
    </location>
</feature>
<sequence>MPLRLPRQVFQRAFSNSSQSRTAIAPHHYTYNAAMASATSTVPKLGRIGRWYLPTMALIALSMTYASTKHLFLNPLASSATPSRTSSRTLDQANRQIGFAIANALNEASSPSSSSFFSSSRSKTTELSQHEKNRLLLDAYGARSTLEDMQHALDMMTAELEGAQGSGAGSERGAKIDQRERNRRLEEAYGQKASLRDLERAMEVYEVQ</sequence>
<reference evidence="2" key="1">
    <citation type="journal article" date="2020" name="Stud. Mycol.">
        <title>101 Dothideomycetes genomes: a test case for predicting lifestyles and emergence of pathogens.</title>
        <authorList>
            <person name="Haridas S."/>
            <person name="Albert R."/>
            <person name="Binder M."/>
            <person name="Bloem J."/>
            <person name="Labutti K."/>
            <person name="Salamov A."/>
            <person name="Andreopoulos B."/>
            <person name="Baker S."/>
            <person name="Barry K."/>
            <person name="Bills G."/>
            <person name="Bluhm B."/>
            <person name="Cannon C."/>
            <person name="Castanera R."/>
            <person name="Culley D."/>
            <person name="Daum C."/>
            <person name="Ezra D."/>
            <person name="Gonzalez J."/>
            <person name="Henrissat B."/>
            <person name="Kuo A."/>
            <person name="Liang C."/>
            <person name="Lipzen A."/>
            <person name="Lutzoni F."/>
            <person name="Magnuson J."/>
            <person name="Mondo S."/>
            <person name="Nolan M."/>
            <person name="Ohm R."/>
            <person name="Pangilinan J."/>
            <person name="Park H.-J."/>
            <person name="Ramirez L."/>
            <person name="Alfaro M."/>
            <person name="Sun H."/>
            <person name="Tritt A."/>
            <person name="Yoshinaga Y."/>
            <person name="Zwiers L.-H."/>
            <person name="Turgeon B."/>
            <person name="Goodwin S."/>
            <person name="Spatafora J."/>
            <person name="Crous P."/>
            <person name="Grigoriev I."/>
        </authorList>
    </citation>
    <scope>NUCLEOTIDE SEQUENCE</scope>
    <source>
        <strain evidence="2">CBS 122681</strain>
    </source>
</reference>
<evidence type="ECO:0000313" key="2">
    <source>
        <dbReference type="EMBL" id="KAF2657211.1"/>
    </source>
</evidence>
<dbReference type="AlphaFoldDB" id="A0A6A6TD40"/>
<proteinExistence type="predicted"/>
<dbReference type="EMBL" id="MU004327">
    <property type="protein sequence ID" value="KAF2657211.1"/>
    <property type="molecule type" value="Genomic_DNA"/>
</dbReference>